<evidence type="ECO:0000313" key="1">
    <source>
        <dbReference type="EMBL" id="GAK46214.1"/>
    </source>
</evidence>
<comment type="caution">
    <text evidence="1">The sequence shown here is derived from an EMBL/GenBank/DDBJ whole genome shotgun (WGS) entry which is preliminary data.</text>
</comment>
<dbReference type="RefSeq" id="WP_045448559.1">
    <property type="nucleotide sequence ID" value="NZ_BBIO01000016.1"/>
</dbReference>
<dbReference type="Pfam" id="PF07103">
    <property type="entry name" value="DUF1365"/>
    <property type="match status" value="1"/>
</dbReference>
<dbReference type="PANTHER" id="PTHR33973">
    <property type="entry name" value="OS07G0153300 PROTEIN"/>
    <property type="match status" value="1"/>
</dbReference>
<dbReference type="PANTHER" id="PTHR33973:SF4">
    <property type="entry name" value="OS07G0153300 PROTEIN"/>
    <property type="match status" value="1"/>
</dbReference>
<proteinExistence type="predicted"/>
<reference evidence="1 2" key="1">
    <citation type="submission" date="2014-07" db="EMBL/GenBank/DDBJ databases">
        <title>Tepidicaulis marinum gen. nov., sp. nov., a novel marine bacterium denitrifying nitrate to nitrous oxide strictly under microaerobic conditions.</title>
        <authorList>
            <person name="Takeuchi M."/>
            <person name="Yamagishi T."/>
            <person name="Kamagata Y."/>
            <person name="Oshima K."/>
            <person name="Hattori M."/>
            <person name="Katayama T."/>
            <person name="Hanada S."/>
            <person name="Tamaki H."/>
            <person name="Marumo K."/>
            <person name="Maeda H."/>
            <person name="Nedachi M."/>
            <person name="Iwasaki W."/>
            <person name="Suwa Y."/>
            <person name="Sakata S."/>
        </authorList>
    </citation>
    <scope>NUCLEOTIDE SEQUENCE [LARGE SCALE GENOMIC DNA]</scope>
    <source>
        <strain evidence="1 2">MA2</strain>
    </source>
</reference>
<dbReference type="eggNOG" id="COG3496">
    <property type="taxonomic scope" value="Bacteria"/>
</dbReference>
<evidence type="ECO:0000313" key="2">
    <source>
        <dbReference type="Proteomes" id="UP000028702"/>
    </source>
</evidence>
<accession>A0A081BDU6</accession>
<dbReference type="InterPro" id="IPR010775">
    <property type="entry name" value="DUF1365"/>
</dbReference>
<keyword evidence="2" id="KW-1185">Reference proteome</keyword>
<dbReference type="AlphaFoldDB" id="A0A081BDU6"/>
<gene>
    <name evidence="1" type="ORF">M2A_2713</name>
</gene>
<dbReference type="STRING" id="1333998.M2A_2713"/>
<dbReference type="EMBL" id="BBIO01000016">
    <property type="protein sequence ID" value="GAK46214.1"/>
    <property type="molecule type" value="Genomic_DNA"/>
</dbReference>
<name>A0A081BDU6_9HYPH</name>
<dbReference type="Proteomes" id="UP000028702">
    <property type="component" value="Unassembled WGS sequence"/>
</dbReference>
<sequence length="270" mass="30449">MSEAFSSALYDAAVMHRRFVPRAHGFSYKVFYGLFDLDELPRLDKALRFFSLGKRNLFSFYPQDHGNGRDTDLRGWAESVLRGCGQSEAPARILLLAHPRMLGFAFNPLSIFYCFDGAGRLTALLYQVTNTFGERHVYPCLVEEGGTPQAVTHETGKLLYVSPFNPARGHYRLKLSQPGEKLFVHIRYHLDGALTLVAGLQGRQAALSDAALLKRFLRFPFMTFKVVAGIHFEALRLWLKKVPLWTRPSAPRAFPSQGLSSVTVHSDTQR</sequence>
<protein>
    <submittedName>
        <fullName evidence="1">Conserved protein</fullName>
    </submittedName>
</protein>
<organism evidence="1 2">
    <name type="scientific">Tepidicaulis marinus</name>
    <dbReference type="NCBI Taxonomy" id="1333998"/>
    <lineage>
        <taxon>Bacteria</taxon>
        <taxon>Pseudomonadati</taxon>
        <taxon>Pseudomonadota</taxon>
        <taxon>Alphaproteobacteria</taxon>
        <taxon>Hyphomicrobiales</taxon>
        <taxon>Parvibaculaceae</taxon>
        <taxon>Tepidicaulis</taxon>
    </lineage>
</organism>